<dbReference type="Proteomes" id="UP000516437">
    <property type="component" value="Chromosome 8"/>
</dbReference>
<accession>A0A6A1US50</accession>
<feature type="binding site" evidence="9">
    <location>
        <position position="85"/>
    </location>
    <ligand>
        <name>Mn(2+)</name>
        <dbReference type="ChEBI" id="CHEBI:29035"/>
    </ligand>
</feature>
<dbReference type="CDD" id="cd02241">
    <property type="entry name" value="cupin_OxOx"/>
    <property type="match status" value="1"/>
</dbReference>
<keyword evidence="5 8" id="KW-0479">Metal-binding</keyword>
<keyword evidence="6" id="KW-0325">Glycoprotein</keyword>
<comment type="caution">
    <text evidence="12">The sequence shown here is derived from an EMBL/GenBank/DDBJ whole genome shotgun (WGS) entry which is preliminary data.</text>
</comment>
<evidence type="ECO:0000256" key="9">
    <source>
        <dbReference type="PIRSR" id="PIRSR601929-2"/>
    </source>
</evidence>
<comment type="similarity">
    <text evidence="2 10">Belongs to the germin family.</text>
</comment>
<dbReference type="PRINTS" id="PR00325">
    <property type="entry name" value="GERMIN"/>
</dbReference>
<keyword evidence="10" id="KW-0732">Signal</keyword>
<dbReference type="OrthoDB" id="1921208at2759"/>
<organism evidence="12 13">
    <name type="scientific">Morella rubra</name>
    <name type="common">Chinese bayberry</name>
    <dbReference type="NCBI Taxonomy" id="262757"/>
    <lineage>
        <taxon>Eukaryota</taxon>
        <taxon>Viridiplantae</taxon>
        <taxon>Streptophyta</taxon>
        <taxon>Embryophyta</taxon>
        <taxon>Tracheophyta</taxon>
        <taxon>Spermatophyta</taxon>
        <taxon>Magnoliopsida</taxon>
        <taxon>eudicotyledons</taxon>
        <taxon>Gunneridae</taxon>
        <taxon>Pentapetalae</taxon>
        <taxon>rosids</taxon>
        <taxon>fabids</taxon>
        <taxon>Fagales</taxon>
        <taxon>Myricaceae</taxon>
        <taxon>Morella</taxon>
    </lineage>
</organism>
<keyword evidence="4 10" id="KW-0964">Secreted</keyword>
<dbReference type="GO" id="GO:0048046">
    <property type="term" value="C:apoplast"/>
    <property type="evidence" value="ECO:0007669"/>
    <property type="project" value="UniProtKB-SubCell"/>
</dbReference>
<feature type="signal peptide" evidence="10">
    <location>
        <begin position="1"/>
        <end position="25"/>
    </location>
</feature>
<feature type="binding site" evidence="8">
    <location>
        <position position="82"/>
    </location>
    <ligand>
        <name>oxalate</name>
        <dbReference type="ChEBI" id="CHEBI:30623"/>
    </ligand>
</feature>
<evidence type="ECO:0000313" key="12">
    <source>
        <dbReference type="EMBL" id="KAB1203304.1"/>
    </source>
</evidence>
<keyword evidence="13" id="KW-1185">Reference proteome</keyword>
<dbReference type="InterPro" id="IPR011051">
    <property type="entry name" value="RmlC_Cupin_sf"/>
</dbReference>
<dbReference type="AlphaFoldDB" id="A0A6A1US50"/>
<dbReference type="SUPFAM" id="SSF51182">
    <property type="entry name" value="RmlC-like cupins"/>
    <property type="match status" value="1"/>
</dbReference>
<dbReference type="PANTHER" id="PTHR31238">
    <property type="entry name" value="GERMIN-LIKE PROTEIN SUBFAMILY 3 MEMBER 3"/>
    <property type="match status" value="1"/>
</dbReference>
<feature type="binding site" evidence="9">
    <location>
        <position position="92"/>
    </location>
    <ligand>
        <name>Mn(2+)</name>
        <dbReference type="ChEBI" id="CHEBI:29035"/>
    </ligand>
</feature>
<comment type="subcellular location">
    <subcellularLocation>
        <location evidence="1 10">Secreted</location>
        <location evidence="1 10">Extracellular space</location>
        <location evidence="1 10">Apoplast</location>
    </subcellularLocation>
</comment>
<protein>
    <recommendedName>
        <fullName evidence="10">Germin-like protein</fullName>
    </recommendedName>
</protein>
<evidence type="ECO:0000256" key="6">
    <source>
        <dbReference type="ARBA" id="ARBA00023180"/>
    </source>
</evidence>
<feature type="chain" id="PRO_5025719314" description="Germin-like protein" evidence="10">
    <location>
        <begin position="26"/>
        <end position="179"/>
    </location>
</feature>
<dbReference type="InterPro" id="IPR006045">
    <property type="entry name" value="Cupin_1"/>
</dbReference>
<sequence length="179" mass="19502">MEKGVPMFLVTVLLFALACSQLASASDPSPLQDFCVATKDSKEFVNVESSAITRKVDDFFFSELDKLGISVARIDFAPYGLNPPHTYSHATEIIVVLEGTLYVGFVTSNTDNHLFTKVLKKGDVFVFPIGLIHFQWNMGNTDALVFAALSSHNLGVITIADAIFGANPPINRDVLSKAF</sequence>
<keyword evidence="3 10" id="KW-0052">Apoplast</keyword>
<dbReference type="PROSITE" id="PS51257">
    <property type="entry name" value="PROKAR_LIPOPROTEIN"/>
    <property type="match status" value="1"/>
</dbReference>
<evidence type="ECO:0000259" key="11">
    <source>
        <dbReference type="SMART" id="SM00835"/>
    </source>
</evidence>
<evidence type="ECO:0000313" key="13">
    <source>
        <dbReference type="Proteomes" id="UP000516437"/>
    </source>
</evidence>
<feature type="binding site" evidence="9">
    <location>
        <position position="133"/>
    </location>
    <ligand>
        <name>Mn(2+)</name>
        <dbReference type="ChEBI" id="CHEBI:29035"/>
    </ligand>
</feature>
<name>A0A6A1US50_9ROSI</name>
<evidence type="ECO:0000256" key="5">
    <source>
        <dbReference type="ARBA" id="ARBA00022723"/>
    </source>
</evidence>
<reference evidence="12 13" key="1">
    <citation type="journal article" date="2019" name="Plant Biotechnol. J.">
        <title>The red bayberry genome and genetic basis of sex determination.</title>
        <authorList>
            <person name="Jia H.M."/>
            <person name="Jia H.J."/>
            <person name="Cai Q.L."/>
            <person name="Wang Y."/>
            <person name="Zhao H.B."/>
            <person name="Yang W.F."/>
            <person name="Wang G.Y."/>
            <person name="Li Y.H."/>
            <person name="Zhan D.L."/>
            <person name="Shen Y.T."/>
            <person name="Niu Q.F."/>
            <person name="Chang L."/>
            <person name="Qiu J."/>
            <person name="Zhao L."/>
            <person name="Xie H.B."/>
            <person name="Fu W.Y."/>
            <person name="Jin J."/>
            <person name="Li X.W."/>
            <person name="Jiao Y."/>
            <person name="Zhou C.C."/>
            <person name="Tu T."/>
            <person name="Chai C.Y."/>
            <person name="Gao J.L."/>
            <person name="Fan L.J."/>
            <person name="van de Weg E."/>
            <person name="Wang J.Y."/>
            <person name="Gao Z.S."/>
        </authorList>
    </citation>
    <scope>NUCLEOTIDE SEQUENCE [LARGE SCALE GENOMIC DNA]</scope>
    <source>
        <tissue evidence="12">Leaves</tissue>
    </source>
</reference>
<evidence type="ECO:0000256" key="2">
    <source>
        <dbReference type="ARBA" id="ARBA00007456"/>
    </source>
</evidence>
<dbReference type="SMART" id="SM00835">
    <property type="entry name" value="Cupin_1"/>
    <property type="match status" value="1"/>
</dbReference>
<evidence type="ECO:0000256" key="10">
    <source>
        <dbReference type="RuleBase" id="RU366015"/>
    </source>
</evidence>
<proteinExistence type="inferred from homology"/>
<dbReference type="Gene3D" id="2.60.120.10">
    <property type="entry name" value="Jelly Rolls"/>
    <property type="match status" value="1"/>
</dbReference>
<dbReference type="EMBL" id="RXIC02000026">
    <property type="protein sequence ID" value="KAB1203304.1"/>
    <property type="molecule type" value="Genomic_DNA"/>
</dbReference>
<evidence type="ECO:0000256" key="3">
    <source>
        <dbReference type="ARBA" id="ARBA00022523"/>
    </source>
</evidence>
<gene>
    <name evidence="12" type="ORF">CJ030_MR8G003117</name>
</gene>
<dbReference type="GO" id="GO:0030145">
    <property type="term" value="F:manganese ion binding"/>
    <property type="evidence" value="ECO:0007669"/>
    <property type="project" value="UniProtKB-UniRule"/>
</dbReference>
<dbReference type="InterPro" id="IPR001929">
    <property type="entry name" value="Germin"/>
</dbReference>
<evidence type="ECO:0000256" key="8">
    <source>
        <dbReference type="PIRSR" id="PIRSR601929-1"/>
    </source>
</evidence>
<evidence type="ECO:0000256" key="7">
    <source>
        <dbReference type="ARBA" id="ARBA00023211"/>
    </source>
</evidence>
<keyword evidence="7 8" id="KW-0464">Manganese</keyword>
<feature type="domain" description="Cupin type-1" evidence="11">
    <location>
        <begin position="45"/>
        <end position="172"/>
    </location>
</feature>
<feature type="binding site" evidence="8">
    <location>
        <position position="92"/>
    </location>
    <ligand>
        <name>oxalate</name>
        <dbReference type="ChEBI" id="CHEBI:30623"/>
    </ligand>
</feature>
<evidence type="ECO:0000256" key="4">
    <source>
        <dbReference type="ARBA" id="ARBA00022525"/>
    </source>
</evidence>
<dbReference type="Pfam" id="PF00190">
    <property type="entry name" value="Cupin_1"/>
    <property type="match status" value="1"/>
</dbReference>
<evidence type="ECO:0000256" key="1">
    <source>
        <dbReference type="ARBA" id="ARBA00004271"/>
    </source>
</evidence>
<dbReference type="InterPro" id="IPR014710">
    <property type="entry name" value="RmlC-like_jellyroll"/>
</dbReference>
<dbReference type="FunFam" id="2.60.120.10:FF:000333">
    <property type="entry name" value="Germin-like protein subfamily 3 member 1"/>
    <property type="match status" value="1"/>
</dbReference>